<proteinExistence type="predicted"/>
<dbReference type="KEGG" id="obg:Verru16b_03519"/>
<feature type="region of interest" description="Disordered" evidence="1">
    <location>
        <begin position="1"/>
        <end position="50"/>
    </location>
</feature>
<organism evidence="2 3">
    <name type="scientific">Lacunisphaera limnophila</name>
    <dbReference type="NCBI Taxonomy" id="1838286"/>
    <lineage>
        <taxon>Bacteria</taxon>
        <taxon>Pseudomonadati</taxon>
        <taxon>Verrucomicrobiota</taxon>
        <taxon>Opitutia</taxon>
        <taxon>Opitutales</taxon>
        <taxon>Opitutaceae</taxon>
        <taxon>Lacunisphaera</taxon>
    </lineage>
</organism>
<evidence type="ECO:0000256" key="1">
    <source>
        <dbReference type="SAM" id="MobiDB-lite"/>
    </source>
</evidence>
<sequence>MRADFSPTSAAARQLATRGAASKSSSPSTPPMEVRSCEWPRRDSAPAPRGGIWRALQQIQARHA</sequence>
<gene>
    <name evidence="2" type="ORF">Verru16b_03519</name>
</gene>
<keyword evidence="3" id="KW-1185">Reference proteome</keyword>
<evidence type="ECO:0000313" key="2">
    <source>
        <dbReference type="EMBL" id="AOS46413.1"/>
    </source>
</evidence>
<feature type="compositionally biased region" description="Basic and acidic residues" evidence="1">
    <location>
        <begin position="35"/>
        <end position="44"/>
    </location>
</feature>
<name>A0A1D8AZU6_9BACT</name>
<reference evidence="2 3" key="1">
    <citation type="submission" date="2016-06" db="EMBL/GenBank/DDBJ databases">
        <title>Three novel species with peptidoglycan cell walls form the new genus Lacunisphaera gen. nov. in the family Opitutaceae of the verrucomicrobial subdivision 4.</title>
        <authorList>
            <person name="Rast P."/>
            <person name="Gloeckner I."/>
            <person name="Jogler M."/>
            <person name="Boedeker C."/>
            <person name="Jeske O."/>
            <person name="Wiegand S."/>
            <person name="Reinhardt R."/>
            <person name="Schumann P."/>
            <person name="Rohde M."/>
            <person name="Spring S."/>
            <person name="Gloeckner F.O."/>
            <person name="Jogler C."/>
        </authorList>
    </citation>
    <scope>NUCLEOTIDE SEQUENCE [LARGE SCALE GENOMIC DNA]</scope>
    <source>
        <strain evidence="2 3">IG16b</strain>
    </source>
</reference>
<dbReference type="Proteomes" id="UP000095228">
    <property type="component" value="Chromosome"/>
</dbReference>
<protein>
    <submittedName>
        <fullName evidence="2">Uncharacterized protein</fullName>
    </submittedName>
</protein>
<feature type="compositionally biased region" description="Low complexity" evidence="1">
    <location>
        <begin position="10"/>
        <end position="27"/>
    </location>
</feature>
<dbReference type="AlphaFoldDB" id="A0A1D8AZU6"/>
<dbReference type="STRING" id="1838286.Verru16b_03519"/>
<accession>A0A1D8AZU6</accession>
<evidence type="ECO:0000313" key="3">
    <source>
        <dbReference type="Proteomes" id="UP000095228"/>
    </source>
</evidence>
<dbReference type="EMBL" id="CP016094">
    <property type="protein sequence ID" value="AOS46413.1"/>
    <property type="molecule type" value="Genomic_DNA"/>
</dbReference>